<evidence type="ECO:0000259" key="1">
    <source>
        <dbReference type="Pfam" id="PF14579"/>
    </source>
</evidence>
<dbReference type="AlphaFoldDB" id="X1ITX1"/>
<protein>
    <recommendedName>
        <fullName evidence="1">DNA polymerase helix-hairpin-helix motif domain-containing protein</fullName>
    </recommendedName>
</protein>
<feature type="non-terminal residue" evidence="2">
    <location>
        <position position="1"/>
    </location>
</feature>
<dbReference type="InterPro" id="IPR029460">
    <property type="entry name" value="DNAPol_HHH"/>
</dbReference>
<feature type="non-terminal residue" evidence="2">
    <location>
        <position position="236"/>
    </location>
</feature>
<feature type="domain" description="DNA polymerase helix-hairpin-helix motif" evidence="1">
    <location>
        <begin position="90"/>
        <end position="180"/>
    </location>
</feature>
<dbReference type="GO" id="GO:0006260">
    <property type="term" value="P:DNA replication"/>
    <property type="evidence" value="ECO:0007669"/>
    <property type="project" value="InterPro"/>
</dbReference>
<reference evidence="2" key="1">
    <citation type="journal article" date="2014" name="Front. Microbiol.">
        <title>High frequency of phylogenetically diverse reductive dehalogenase-homologous genes in deep subseafloor sedimentary metagenomes.</title>
        <authorList>
            <person name="Kawai M."/>
            <person name="Futagami T."/>
            <person name="Toyoda A."/>
            <person name="Takaki Y."/>
            <person name="Nishi S."/>
            <person name="Hori S."/>
            <person name="Arai W."/>
            <person name="Tsubouchi T."/>
            <person name="Morono Y."/>
            <person name="Uchiyama I."/>
            <person name="Ito T."/>
            <person name="Fujiyama A."/>
            <person name="Inagaki F."/>
            <person name="Takami H."/>
        </authorList>
    </citation>
    <scope>NUCLEOTIDE SEQUENCE</scope>
    <source>
        <strain evidence="2">Expedition CK06-06</strain>
    </source>
</reference>
<name>X1ITX1_9ZZZZ</name>
<accession>X1ITX1</accession>
<comment type="caution">
    <text evidence="2">The sequence shown here is derived from an EMBL/GenBank/DDBJ whole genome shotgun (WGS) entry which is preliminary data.</text>
</comment>
<sequence length="236" mass="25939">VINSNHDDFVKGAVAKGISRDSAEKIFEHILYFGGYGFKKCHSICYALIAYQTAYLKAHYPAEFMAALMTYEMGDSDKLTQYLQEARRMGLGVLPPDVNESDKDFTVVADDTVRFGLQAVKGVGGKAVEAILAARQQEGGFRSLHQFCEAVDHRQVHKAVIESLVKCGAFDSLAARRAQLLAALDGAMRAGERVQADRRIGQMNIFDQLADGTAVAEPPQLPDVPEFPEPRLLAFE</sequence>
<dbReference type="Gene3D" id="1.10.150.870">
    <property type="match status" value="1"/>
</dbReference>
<evidence type="ECO:0000313" key="2">
    <source>
        <dbReference type="EMBL" id="GAH85896.1"/>
    </source>
</evidence>
<organism evidence="2">
    <name type="scientific">marine sediment metagenome</name>
    <dbReference type="NCBI Taxonomy" id="412755"/>
    <lineage>
        <taxon>unclassified sequences</taxon>
        <taxon>metagenomes</taxon>
        <taxon>ecological metagenomes</taxon>
    </lineage>
</organism>
<dbReference type="GO" id="GO:0008408">
    <property type="term" value="F:3'-5' exonuclease activity"/>
    <property type="evidence" value="ECO:0007669"/>
    <property type="project" value="InterPro"/>
</dbReference>
<dbReference type="InterPro" id="IPR004805">
    <property type="entry name" value="DnaE2/DnaE/PolC"/>
</dbReference>
<gene>
    <name evidence="2" type="ORF">S03H2_61740</name>
</gene>
<dbReference type="Pfam" id="PF14579">
    <property type="entry name" value="HHH_6"/>
    <property type="match status" value="1"/>
</dbReference>
<dbReference type="PANTHER" id="PTHR32294">
    <property type="entry name" value="DNA POLYMERASE III SUBUNIT ALPHA"/>
    <property type="match status" value="1"/>
</dbReference>
<proteinExistence type="predicted"/>
<dbReference type="EMBL" id="BARU01039874">
    <property type="protein sequence ID" value="GAH85896.1"/>
    <property type="molecule type" value="Genomic_DNA"/>
</dbReference>
<dbReference type="PANTHER" id="PTHR32294:SF0">
    <property type="entry name" value="DNA POLYMERASE III SUBUNIT ALPHA"/>
    <property type="match status" value="1"/>
</dbReference>